<dbReference type="Proteomes" id="UP000028703">
    <property type="component" value="Unassembled WGS sequence"/>
</dbReference>
<dbReference type="RefSeq" id="WP_034701236.1">
    <property type="nucleotide sequence ID" value="NZ_JPRO01000001.1"/>
</dbReference>
<feature type="transmembrane region" description="Helical" evidence="1">
    <location>
        <begin position="12"/>
        <end position="34"/>
    </location>
</feature>
<accession>A0A085ZY79</accession>
<dbReference type="OrthoDB" id="5524812at2"/>
<dbReference type="eggNOG" id="ENOG5032VEV">
    <property type="taxonomic scope" value="Bacteria"/>
</dbReference>
<keyword evidence="1" id="KW-1133">Transmembrane helix</keyword>
<feature type="transmembrane region" description="Helical" evidence="1">
    <location>
        <begin position="71"/>
        <end position="89"/>
    </location>
</feature>
<proteinExistence type="predicted"/>
<evidence type="ECO:0000256" key="1">
    <source>
        <dbReference type="SAM" id="Phobius"/>
    </source>
</evidence>
<sequence length="197" mass="22945">MNPIKKNKFDNQYIYFFILSLRWYLIFYMLSYGYSKLTLSQFYVSPENLTKPITETNPFYAAWYVFGSSRFYNISAGLIECIGAILLIFNKTVLLGAFVVFATLLNILIIDISFTTEMLGSALVVRIIGMILSCLTILYYYKAKLLTIWNILIHNTGTKFKYSWYILIALPFIGFLMDFIIGLALFPLKYLINYFLK</sequence>
<dbReference type="STRING" id="421531.IX38_02525"/>
<dbReference type="EMBL" id="JPRO01000001">
    <property type="protein sequence ID" value="KFF09393.1"/>
    <property type="molecule type" value="Genomic_DNA"/>
</dbReference>
<keyword evidence="3" id="KW-1185">Reference proteome</keyword>
<keyword evidence="1" id="KW-0472">Membrane</keyword>
<protein>
    <recommendedName>
        <fullName evidence="4">DoxX family protein</fullName>
    </recommendedName>
</protein>
<feature type="transmembrane region" description="Helical" evidence="1">
    <location>
        <begin position="162"/>
        <end position="186"/>
    </location>
</feature>
<name>A0A085ZY79_9FLAO</name>
<feature type="transmembrane region" description="Helical" evidence="1">
    <location>
        <begin position="120"/>
        <end position="141"/>
    </location>
</feature>
<evidence type="ECO:0008006" key="4">
    <source>
        <dbReference type="Google" id="ProtNLM"/>
    </source>
</evidence>
<reference evidence="2 3" key="1">
    <citation type="submission" date="2014-07" db="EMBL/GenBank/DDBJ databases">
        <title>Genome of Chryseobacterium luteum DSM 18605.</title>
        <authorList>
            <person name="Stropko S.J."/>
            <person name="Pipes S.E."/>
            <person name="Newman J.D."/>
        </authorList>
    </citation>
    <scope>NUCLEOTIDE SEQUENCE [LARGE SCALE GENOMIC DNA]</scope>
    <source>
        <strain evidence="2 3">DSM 18605</strain>
    </source>
</reference>
<organism evidence="2 3">
    <name type="scientific">Chryseobacterium luteum</name>
    <dbReference type="NCBI Taxonomy" id="421531"/>
    <lineage>
        <taxon>Bacteria</taxon>
        <taxon>Pseudomonadati</taxon>
        <taxon>Bacteroidota</taxon>
        <taxon>Flavobacteriia</taxon>
        <taxon>Flavobacteriales</taxon>
        <taxon>Weeksellaceae</taxon>
        <taxon>Chryseobacterium group</taxon>
        <taxon>Chryseobacterium</taxon>
    </lineage>
</organism>
<comment type="caution">
    <text evidence="2">The sequence shown here is derived from an EMBL/GenBank/DDBJ whole genome shotgun (WGS) entry which is preliminary data.</text>
</comment>
<evidence type="ECO:0000313" key="2">
    <source>
        <dbReference type="EMBL" id="KFF09393.1"/>
    </source>
</evidence>
<keyword evidence="1" id="KW-0812">Transmembrane</keyword>
<feature type="transmembrane region" description="Helical" evidence="1">
    <location>
        <begin position="94"/>
        <end position="114"/>
    </location>
</feature>
<dbReference type="AlphaFoldDB" id="A0A085ZY79"/>
<gene>
    <name evidence="2" type="ORF">IX38_02525</name>
</gene>
<evidence type="ECO:0000313" key="3">
    <source>
        <dbReference type="Proteomes" id="UP000028703"/>
    </source>
</evidence>